<dbReference type="VEuPathDB" id="FungiDB:PV08_06272"/>
<sequence>MASPSGPPAIQDDGGEENRKANDQLTPVIKVDADPTGTPLATPDMSRGSKNAGSEARLGPVRQPCHNFRAASHLPEHHLQSQVLGHQDPQREAAKRDQENIPSRQSQRGHPARQSQPLEGRWFHHPTPSPCRMHAVETVPRQPQASAHSGPKNIRKSAPPVMDSGHRPETLKVLPNYVRATAQPFHPTTRIWYPTQARNKESDRLIVSFVDHATSRYLADRPQALEDTHIFGSILHVLSRAQHYYPGKDVLQQQAFSYAAEVGWRSRLPFGLSMNFSTIVARRGPASLNAQQPQLDGVGVQFGNQTKASESESASPSEAVAEYHKTLREHHSEFQPGKGQSLIPYQIRQPTSESGTQRKDIPRLGGYFDELEYNVAVSGGHPRDQQAGYPSHVDTTVPYDQISLRGYRHVTTRMFGTSINHHDEIRAEARGMPSQHFQGNHLGSRKDLHAQERASVRPERLDEPHVGKDQAVSPSPVETEVTEYPSLFAAETQPIPKEYNVLRMLSKNQTLPTMFRRVLSADIVKKVLFLALHGIPSAAIAYEVQSEFPKPAALRVDDRIEKIGLAIDHYLPQLLAEVEREGDPNDFICKLLSYATSKDWIPRSLHNAIEYIYSETTEGALTGSEVRREAAKARIALHKWRSDHDGEDPNPSHTGKRYSTHGSSPDAKRLKNVGGNRKVGMAYRGLQREKQDYQHLAELGYRKGDDDHEKLVMFEWLKSIKEKKRLPDLLEAADLIRGE</sequence>
<dbReference type="Proteomes" id="UP000053328">
    <property type="component" value="Unassembled WGS sequence"/>
</dbReference>
<feature type="region of interest" description="Disordered" evidence="1">
    <location>
        <begin position="434"/>
        <end position="478"/>
    </location>
</feature>
<feature type="region of interest" description="Disordered" evidence="1">
    <location>
        <begin position="141"/>
        <end position="168"/>
    </location>
</feature>
<dbReference type="HOGENOM" id="CLU_375534_0_0_1"/>
<feature type="compositionally biased region" description="Basic and acidic residues" evidence="1">
    <location>
        <begin position="88"/>
        <end position="99"/>
    </location>
</feature>
<feature type="compositionally biased region" description="Polar residues" evidence="1">
    <location>
        <begin position="100"/>
        <end position="117"/>
    </location>
</feature>
<feature type="region of interest" description="Disordered" evidence="1">
    <location>
        <begin position="330"/>
        <end position="362"/>
    </location>
</feature>
<dbReference type="EMBL" id="KN847495">
    <property type="protein sequence ID" value="KIW16221.1"/>
    <property type="molecule type" value="Genomic_DNA"/>
</dbReference>
<evidence type="ECO:0000256" key="1">
    <source>
        <dbReference type="SAM" id="MobiDB-lite"/>
    </source>
</evidence>
<proteinExistence type="predicted"/>
<feature type="region of interest" description="Disordered" evidence="1">
    <location>
        <begin position="1"/>
        <end position="127"/>
    </location>
</feature>
<keyword evidence="3" id="KW-1185">Reference proteome</keyword>
<evidence type="ECO:0000313" key="2">
    <source>
        <dbReference type="EMBL" id="KIW16221.1"/>
    </source>
</evidence>
<evidence type="ECO:0000313" key="3">
    <source>
        <dbReference type="Proteomes" id="UP000053328"/>
    </source>
</evidence>
<dbReference type="OrthoDB" id="4154744at2759"/>
<dbReference type="GeneID" id="27333355"/>
<feature type="region of interest" description="Disordered" evidence="1">
    <location>
        <begin position="638"/>
        <end position="672"/>
    </location>
</feature>
<organism evidence="2 3">
    <name type="scientific">Exophiala spinifera</name>
    <dbReference type="NCBI Taxonomy" id="91928"/>
    <lineage>
        <taxon>Eukaryota</taxon>
        <taxon>Fungi</taxon>
        <taxon>Dikarya</taxon>
        <taxon>Ascomycota</taxon>
        <taxon>Pezizomycotina</taxon>
        <taxon>Eurotiomycetes</taxon>
        <taxon>Chaetothyriomycetidae</taxon>
        <taxon>Chaetothyriales</taxon>
        <taxon>Herpotrichiellaceae</taxon>
        <taxon>Exophiala</taxon>
    </lineage>
</organism>
<feature type="compositionally biased region" description="Basic and acidic residues" evidence="1">
    <location>
        <begin position="444"/>
        <end position="468"/>
    </location>
</feature>
<protein>
    <submittedName>
        <fullName evidence="2">Uncharacterized protein</fullName>
    </submittedName>
</protein>
<name>A0A0D1YMG0_9EURO</name>
<dbReference type="AlphaFoldDB" id="A0A0D1YMG0"/>
<dbReference type="RefSeq" id="XP_016236437.1">
    <property type="nucleotide sequence ID" value="XM_016380610.1"/>
</dbReference>
<accession>A0A0D1YMG0</accession>
<reference evidence="2 3" key="1">
    <citation type="submission" date="2015-01" db="EMBL/GenBank/DDBJ databases">
        <title>The Genome Sequence of Exophiala spinifera CBS89968.</title>
        <authorList>
            <consortium name="The Broad Institute Genomics Platform"/>
            <person name="Cuomo C."/>
            <person name="de Hoog S."/>
            <person name="Gorbushina A."/>
            <person name="Stielow B."/>
            <person name="Teixiera M."/>
            <person name="Abouelleil A."/>
            <person name="Chapman S.B."/>
            <person name="Priest M."/>
            <person name="Young S.K."/>
            <person name="Wortman J."/>
            <person name="Nusbaum C."/>
            <person name="Birren B."/>
        </authorList>
    </citation>
    <scope>NUCLEOTIDE SEQUENCE [LARGE SCALE GENOMIC DNA]</scope>
    <source>
        <strain evidence="2 3">CBS 89968</strain>
    </source>
</reference>
<gene>
    <name evidence="2" type="ORF">PV08_06272</name>
</gene>